<dbReference type="CDD" id="cd07814">
    <property type="entry name" value="SRPBCC_CalC_Aha1-like"/>
    <property type="match status" value="1"/>
</dbReference>
<evidence type="ECO:0000313" key="3">
    <source>
        <dbReference type="EMBL" id="MEW9807224.1"/>
    </source>
</evidence>
<dbReference type="Pfam" id="PF08327">
    <property type="entry name" value="AHSA1"/>
    <property type="match status" value="1"/>
</dbReference>
<comment type="caution">
    <text evidence="3">The sequence shown here is derived from an EMBL/GenBank/DDBJ whole genome shotgun (WGS) entry which is preliminary data.</text>
</comment>
<keyword evidence="4" id="KW-1185">Reference proteome</keyword>
<organism evidence="3 4">
    <name type="scientific">Mesorhizobium marinum</name>
    <dbReference type="NCBI Taxonomy" id="3228790"/>
    <lineage>
        <taxon>Bacteria</taxon>
        <taxon>Pseudomonadati</taxon>
        <taxon>Pseudomonadota</taxon>
        <taxon>Alphaproteobacteria</taxon>
        <taxon>Hyphomicrobiales</taxon>
        <taxon>Phyllobacteriaceae</taxon>
        <taxon>Mesorhizobium</taxon>
    </lineage>
</organism>
<protein>
    <submittedName>
        <fullName evidence="3">SRPBCC domain-containing protein</fullName>
    </submittedName>
</protein>
<feature type="domain" description="Activator of Hsp90 ATPase homologue 1/2-like C-terminal" evidence="2">
    <location>
        <begin position="21"/>
        <end position="151"/>
    </location>
</feature>
<evidence type="ECO:0000256" key="1">
    <source>
        <dbReference type="ARBA" id="ARBA00006817"/>
    </source>
</evidence>
<name>A0ABV3R1L6_9HYPH</name>
<dbReference type="Gene3D" id="3.30.530.20">
    <property type="match status" value="1"/>
</dbReference>
<proteinExistence type="inferred from homology"/>
<reference evidence="3 4" key="1">
    <citation type="submission" date="2024-06" db="EMBL/GenBank/DDBJ databases">
        <authorList>
            <person name="Tuo L."/>
        </authorList>
    </citation>
    <scope>NUCLEOTIDE SEQUENCE [LARGE SCALE GENOMIC DNA]</scope>
    <source>
        <strain evidence="3 4">ZMM04-5</strain>
    </source>
</reference>
<sequence length="153" mass="17112">MKAEPKSDTPAELTIRRRFAAPRALVFRAWTDGEHLRRWCCPTGFTIPFSEGDIRPGGRFRTCMRSPLGEDHWLGGTYIEILQDLKIVFSHAWQDASGQAGPETTVTVRLADSDGGGTLLTLHQAFFATVSSRDGHMEGWNETLDQLERHLAT</sequence>
<dbReference type="SUPFAM" id="SSF55961">
    <property type="entry name" value="Bet v1-like"/>
    <property type="match status" value="1"/>
</dbReference>
<dbReference type="RefSeq" id="WP_367724385.1">
    <property type="nucleotide sequence ID" value="NZ_JBFOCI010000004.1"/>
</dbReference>
<evidence type="ECO:0000313" key="4">
    <source>
        <dbReference type="Proteomes" id="UP001556196"/>
    </source>
</evidence>
<dbReference type="EMBL" id="JBFOCI010000004">
    <property type="protein sequence ID" value="MEW9807224.1"/>
    <property type="molecule type" value="Genomic_DNA"/>
</dbReference>
<dbReference type="InterPro" id="IPR023393">
    <property type="entry name" value="START-like_dom_sf"/>
</dbReference>
<evidence type="ECO:0000259" key="2">
    <source>
        <dbReference type="Pfam" id="PF08327"/>
    </source>
</evidence>
<dbReference type="Proteomes" id="UP001556196">
    <property type="component" value="Unassembled WGS sequence"/>
</dbReference>
<dbReference type="InterPro" id="IPR013538">
    <property type="entry name" value="ASHA1/2-like_C"/>
</dbReference>
<accession>A0ABV3R1L6</accession>
<comment type="similarity">
    <text evidence="1">Belongs to the AHA1 family.</text>
</comment>
<gene>
    <name evidence="3" type="ORF">ABUE31_14620</name>
</gene>